<evidence type="ECO:0000256" key="19">
    <source>
        <dbReference type="RuleBase" id="RU362117"/>
    </source>
</evidence>
<dbReference type="GO" id="GO:0046872">
    <property type="term" value="F:metal ion binding"/>
    <property type="evidence" value="ECO:0007669"/>
    <property type="project" value="UniProtKB-UniRule"/>
</dbReference>
<proteinExistence type="inferred from homology"/>
<dbReference type="GeneID" id="13540105"/>
<dbReference type="Pfam" id="PF00033">
    <property type="entry name" value="Cytochrome_B"/>
    <property type="match status" value="1"/>
</dbReference>
<feature type="transmembrane region" description="Helical" evidence="19">
    <location>
        <begin position="172"/>
        <end position="191"/>
    </location>
</feature>
<evidence type="ECO:0000256" key="3">
    <source>
        <dbReference type="ARBA" id="ARBA00011649"/>
    </source>
</evidence>
<dbReference type="CTD" id="4519"/>
<dbReference type="SUPFAM" id="SSF81342">
    <property type="entry name" value="Transmembrane di-heme cytochromes"/>
    <property type="match status" value="1"/>
</dbReference>
<dbReference type="InterPro" id="IPR005798">
    <property type="entry name" value="Cyt_b/b6_C"/>
</dbReference>
<feature type="binding site" description="axial binding residue" evidence="18">
    <location>
        <position position="88"/>
    </location>
    <ligand>
        <name>heme b</name>
        <dbReference type="ChEBI" id="CHEBI:60344"/>
        <label>b566</label>
    </ligand>
    <ligandPart>
        <name>Fe</name>
        <dbReference type="ChEBI" id="CHEBI:18248"/>
    </ligandPart>
</feature>
<keyword evidence="13 18" id="KW-0408">Iron</keyword>
<comment type="function">
    <text evidence="1 19">Component of the ubiquinol-cytochrome c reductase complex (complex III or cytochrome b-c1 complex) that is part of the mitochondrial respiratory chain. The b-c1 complex mediates electron transfer from ubiquinol to cytochrome c. Contributes to the generation of a proton gradient across the mitochondrial membrane that is then used for ATP synthesis.</text>
</comment>
<comment type="cofactor">
    <cofactor evidence="18">
        <name>heme</name>
        <dbReference type="ChEBI" id="CHEBI:30413"/>
    </cofactor>
    <text evidence="18">Binds 2 heme groups non-covalently.</text>
</comment>
<evidence type="ECO:0000256" key="4">
    <source>
        <dbReference type="ARBA" id="ARBA00013531"/>
    </source>
</evidence>
<dbReference type="AlphaFoldDB" id="J3S1W6"/>
<comment type="subunit">
    <text evidence="3">The main subunits of complex b-c1 are: cytochrome b, cytochrome c1 and the Rieske protein.</text>
</comment>
<evidence type="ECO:0000256" key="2">
    <source>
        <dbReference type="ARBA" id="ARBA00004448"/>
    </source>
</evidence>
<dbReference type="CDD" id="cd00290">
    <property type="entry name" value="cytochrome_b_C"/>
    <property type="match status" value="1"/>
</dbReference>
<dbReference type="PANTHER" id="PTHR19271">
    <property type="entry name" value="CYTOCHROME B"/>
    <property type="match status" value="1"/>
</dbReference>
<feature type="transmembrane region" description="Helical" evidence="19">
    <location>
        <begin position="341"/>
        <end position="359"/>
    </location>
</feature>
<evidence type="ECO:0000256" key="18">
    <source>
        <dbReference type="PIRSR" id="PIRSR038885-2"/>
    </source>
</evidence>
<feature type="transmembrane region" description="Helical" evidence="19">
    <location>
        <begin position="220"/>
        <end position="239"/>
    </location>
</feature>
<dbReference type="Gene3D" id="1.20.810.10">
    <property type="entry name" value="Cytochrome Bc1 Complex, Chain C"/>
    <property type="match status" value="1"/>
</dbReference>
<comment type="cofactor">
    <cofactor evidence="19">
        <name>heme b</name>
        <dbReference type="ChEBI" id="CHEBI:60344"/>
    </cofactor>
    <text evidence="19">Binds 2 heme groups non-covalently.</text>
</comment>
<evidence type="ECO:0000256" key="11">
    <source>
        <dbReference type="ARBA" id="ARBA00022982"/>
    </source>
</evidence>
<feature type="binding site" description="axial binding residue" evidence="18">
    <location>
        <position position="74"/>
    </location>
    <ligand>
        <name>heme b</name>
        <dbReference type="ChEBI" id="CHEBI:60344"/>
        <label>b562</label>
    </ligand>
    <ligandPart>
        <name>Fe</name>
        <dbReference type="ChEBI" id="CHEBI:18248"/>
    </ligandPart>
</feature>
<evidence type="ECO:0000256" key="15">
    <source>
        <dbReference type="ARBA" id="ARBA00023128"/>
    </source>
</evidence>
<feature type="binding site" description="axial binding residue" evidence="18">
    <location>
        <position position="173"/>
    </location>
    <ligand>
        <name>heme b</name>
        <dbReference type="ChEBI" id="CHEBI:60344"/>
        <label>b562</label>
    </ligand>
    <ligandPart>
        <name>Fe</name>
        <dbReference type="ChEBI" id="CHEBI:18248"/>
    </ligandPart>
</feature>
<evidence type="ECO:0000256" key="9">
    <source>
        <dbReference type="ARBA" id="ARBA00022723"/>
    </source>
</evidence>
<evidence type="ECO:0000256" key="8">
    <source>
        <dbReference type="ARBA" id="ARBA00022692"/>
    </source>
</evidence>
<dbReference type="RefSeq" id="YP_006665907.1">
    <property type="nucleotide sequence ID" value="NC_018545.1"/>
</dbReference>
<keyword evidence="7 19" id="KW-0679">Respiratory chain</keyword>
<feature type="transmembrane region" description="Helical" evidence="19">
    <location>
        <begin position="104"/>
        <end position="124"/>
    </location>
</feature>
<keyword evidence="9 18" id="KW-0479">Metal-binding</keyword>
<evidence type="ECO:0000256" key="6">
    <source>
        <dbReference type="ARBA" id="ARBA00022617"/>
    </source>
</evidence>
<evidence type="ECO:0000256" key="14">
    <source>
        <dbReference type="ARBA" id="ARBA00023075"/>
    </source>
</evidence>
<keyword evidence="15 19" id="KW-0496">Mitochondrion</keyword>
<dbReference type="GO" id="GO:0008121">
    <property type="term" value="F:quinol-cytochrome-c reductase activity"/>
    <property type="evidence" value="ECO:0007669"/>
    <property type="project" value="InterPro"/>
</dbReference>
<feature type="transmembrane region" description="Helical" evidence="19">
    <location>
        <begin position="279"/>
        <end position="298"/>
    </location>
</feature>
<name>J3S1W6_MENMO</name>
<sequence length="367" mass="43532">MLMKKINSMIYFPTPSNISYWWNFGSLLGICLLSQIISGLFLVMYYSPNIYQAFNSIIYMIRETNNGWMIRTFHSNMASLFFLFLYLHISRNLFFNSFYLKNTWFSGITIFLISMMIAFLGYVLPWGQMSFWGAMVITNLLSAIPYIGIMLTEWIWGNFSINNATLTRFFCFHFILPLILTLFIMIHLFFLHNTGSNNPLGINSNQDKIIFHPFFTWKDFIGFIMLFLFISITMFKWPYMLSDPENFSQANPLITPIHIQPEWYFLFAYTILRSIPNKLSGVIALFMSILILYFIPFINNSNFKSNKFSPFNFILLWLFFLNFIILTWLGSKPIEYPYLNISQLSATFYFLFFFINPLLKNLFYKIL</sequence>
<keyword evidence="11 19" id="KW-0249">Electron transport</keyword>
<keyword evidence="8 19" id="KW-0812">Transmembrane</keyword>
<evidence type="ECO:0000256" key="12">
    <source>
        <dbReference type="ARBA" id="ARBA00022989"/>
    </source>
</evidence>
<feature type="domain" description="Cytochrome b/b6 C-terminal region profile" evidence="21">
    <location>
        <begin position="201"/>
        <end position="367"/>
    </location>
</feature>
<evidence type="ECO:0000259" key="21">
    <source>
        <dbReference type="PROSITE" id="PS51003"/>
    </source>
</evidence>
<dbReference type="GO" id="GO:0005743">
    <property type="term" value="C:mitochondrial inner membrane"/>
    <property type="evidence" value="ECO:0007669"/>
    <property type="project" value="UniProtKB-SubCell"/>
</dbReference>
<dbReference type="GO" id="GO:0016491">
    <property type="term" value="F:oxidoreductase activity"/>
    <property type="evidence" value="ECO:0007669"/>
    <property type="project" value="UniProtKB-UniRule"/>
</dbReference>
<dbReference type="InterPro" id="IPR027387">
    <property type="entry name" value="Cytb/b6-like_sf"/>
</dbReference>
<evidence type="ECO:0000313" key="22">
    <source>
        <dbReference type="EMBL" id="AFC35470.1"/>
    </source>
</evidence>
<protein>
    <recommendedName>
        <fullName evidence="4 19">Cytochrome b</fullName>
    </recommendedName>
</protein>
<evidence type="ECO:0000259" key="20">
    <source>
        <dbReference type="PROSITE" id="PS51002"/>
    </source>
</evidence>
<keyword evidence="16 19" id="KW-0472">Membrane</keyword>
<dbReference type="PROSITE" id="PS51003">
    <property type="entry name" value="CYTB_CTER"/>
    <property type="match status" value="1"/>
</dbReference>
<feature type="transmembrane region" description="Helical" evidence="19">
    <location>
        <begin position="68"/>
        <end position="89"/>
    </location>
</feature>
<geneLocation type="mitochondrion" evidence="22"/>
<accession>J3S1W6</accession>
<keyword evidence="5 19" id="KW-0813">Transport</keyword>
<dbReference type="PROSITE" id="PS51002">
    <property type="entry name" value="CYTB_NTER"/>
    <property type="match status" value="1"/>
</dbReference>
<keyword evidence="12 19" id="KW-1133">Transmembrane helix</keyword>
<comment type="subcellular location">
    <subcellularLocation>
        <location evidence="2">Mitochondrion inner membrane</location>
        <topology evidence="2">Multi-pass membrane protein</topology>
    </subcellularLocation>
</comment>
<dbReference type="InterPro" id="IPR036150">
    <property type="entry name" value="Cyt_b/b6_C_sf"/>
</dbReference>
<dbReference type="InterPro" id="IPR048259">
    <property type="entry name" value="Cytochrome_b_N_euk/bac"/>
</dbReference>
<dbReference type="CDD" id="cd00284">
    <property type="entry name" value="Cytochrome_b_N"/>
    <property type="match status" value="1"/>
</dbReference>
<dbReference type="EMBL" id="JQ398619">
    <property type="protein sequence ID" value="AFC35470.1"/>
    <property type="molecule type" value="Genomic_DNA"/>
</dbReference>
<keyword evidence="14" id="KW-0830">Ubiquinone</keyword>
<keyword evidence="10" id="KW-0999">Mitochondrion inner membrane</keyword>
<dbReference type="PIRSF" id="PIRSF038885">
    <property type="entry name" value="COB"/>
    <property type="match status" value="1"/>
</dbReference>
<feature type="transmembrane region" description="Helical" evidence="19">
    <location>
        <begin position="310"/>
        <end position="329"/>
    </location>
</feature>
<evidence type="ECO:0000256" key="1">
    <source>
        <dbReference type="ARBA" id="ARBA00002566"/>
    </source>
</evidence>
<dbReference type="GO" id="GO:0045275">
    <property type="term" value="C:respiratory chain complex III"/>
    <property type="evidence" value="ECO:0007669"/>
    <property type="project" value="InterPro"/>
</dbReference>
<evidence type="ECO:0000256" key="7">
    <source>
        <dbReference type="ARBA" id="ARBA00022660"/>
    </source>
</evidence>
<dbReference type="InterPro" id="IPR005797">
    <property type="entry name" value="Cyt_b/b6_N"/>
</dbReference>
<evidence type="ECO:0000256" key="5">
    <source>
        <dbReference type="ARBA" id="ARBA00022448"/>
    </source>
</evidence>
<dbReference type="InterPro" id="IPR030689">
    <property type="entry name" value="Cytochrome_b"/>
</dbReference>
<feature type="domain" description="Cytochrome b/b6 N-terminal region profile" evidence="20">
    <location>
        <begin position="1"/>
        <end position="200"/>
    </location>
</feature>
<keyword evidence="6 18" id="KW-0349">Heme</keyword>
<dbReference type="GO" id="GO:0006122">
    <property type="term" value="P:mitochondrial electron transport, ubiquinol to cytochrome c"/>
    <property type="evidence" value="ECO:0007669"/>
    <property type="project" value="TreeGrafter"/>
</dbReference>
<dbReference type="Pfam" id="PF00032">
    <property type="entry name" value="Cytochrom_B_C"/>
    <property type="match status" value="1"/>
</dbReference>
<feature type="binding site" description="axial binding residue" evidence="18">
    <location>
        <position position="187"/>
    </location>
    <ligand>
        <name>heme b</name>
        <dbReference type="ChEBI" id="CHEBI:60344"/>
        <label>b566</label>
    </ligand>
    <ligandPart>
        <name>Fe</name>
        <dbReference type="ChEBI" id="CHEBI:18248"/>
    </ligandPart>
</feature>
<feature type="binding site" evidence="17">
    <location>
        <position position="192"/>
    </location>
    <ligand>
        <name>a ubiquinone</name>
        <dbReference type="ChEBI" id="CHEBI:16389"/>
    </ligand>
</feature>
<feature type="transmembrane region" description="Helical" evidence="19">
    <location>
        <begin position="20"/>
        <end position="47"/>
    </location>
</feature>
<evidence type="ECO:0000256" key="13">
    <source>
        <dbReference type="ARBA" id="ARBA00023004"/>
    </source>
</evidence>
<evidence type="ECO:0000256" key="17">
    <source>
        <dbReference type="PIRSR" id="PIRSR038885-1"/>
    </source>
</evidence>
<gene>
    <name evidence="22" type="primary">cytb</name>
</gene>
<dbReference type="SUPFAM" id="SSF81648">
    <property type="entry name" value="a domain/subunit of cytochrome bc1 complex (Ubiquinol-cytochrome c reductase)"/>
    <property type="match status" value="1"/>
</dbReference>
<evidence type="ECO:0000256" key="10">
    <source>
        <dbReference type="ARBA" id="ARBA00022792"/>
    </source>
</evidence>
<dbReference type="InterPro" id="IPR016174">
    <property type="entry name" value="Di-haem_cyt_TM"/>
</dbReference>
<reference evidence="22" key="1">
    <citation type="journal article" date="2012" name="Curr. Biol.">
        <title>Genomic and morphological evidence converge to resolve the enigma of strepsiptera.</title>
        <authorList>
            <person name="Niehuis O."/>
            <person name="Hartig G."/>
            <person name="Grath S."/>
            <person name="Pohl H."/>
            <person name="Lehmann J."/>
            <person name="Tafer H."/>
            <person name="Donath A."/>
            <person name="Krauss V."/>
            <person name="Eisenhardt C."/>
            <person name="Hertel J."/>
            <person name="Petersen M."/>
            <person name="Mayer C."/>
            <person name="Meusemann K."/>
            <person name="Peters R.S."/>
            <person name="Stadler P.F."/>
            <person name="Beutel R.G."/>
            <person name="Bornberg-Bauer E."/>
            <person name="McKenna D.D."/>
            <person name="Misof B."/>
        </authorList>
    </citation>
    <scope>NUCLEOTIDE SEQUENCE</scope>
</reference>
<feature type="transmembrane region" description="Helical" evidence="19">
    <location>
        <begin position="131"/>
        <end position="152"/>
    </location>
</feature>
<dbReference type="PANTHER" id="PTHR19271:SF16">
    <property type="entry name" value="CYTOCHROME B"/>
    <property type="match status" value="1"/>
</dbReference>
<dbReference type="InterPro" id="IPR048260">
    <property type="entry name" value="Cytochrome_b_C_euk/bac"/>
</dbReference>
<comment type="similarity">
    <text evidence="19">Belongs to the cytochrome b family.</text>
</comment>
<evidence type="ECO:0000256" key="16">
    <source>
        <dbReference type="ARBA" id="ARBA00023136"/>
    </source>
</evidence>
<organism evidence="22">
    <name type="scientific">Mengenilla moldrzyki</name>
    <name type="common">Twisted-wing parasite</name>
    <dbReference type="NCBI Taxonomy" id="1155016"/>
    <lineage>
        <taxon>Eukaryota</taxon>
        <taxon>Metazoa</taxon>
        <taxon>Ecdysozoa</taxon>
        <taxon>Arthropoda</taxon>
        <taxon>Hexapoda</taxon>
        <taxon>Insecta</taxon>
        <taxon>Pterygota</taxon>
        <taxon>Neoptera</taxon>
        <taxon>Endopterygota</taxon>
        <taxon>Strepsiptera</taxon>
        <taxon>Mengenillidia</taxon>
        <taxon>Mengenillidae</taxon>
        <taxon>Mengenilla</taxon>
    </lineage>
</organism>